<sequence length="137" mass="16108">MRDHTDYKTPITIRASLNCHVRKRFPYATRTTAFSGRCYHVGVFYNKQASPDMFEALLDFRVDIHDDVFARAMAAANKILSRYHMSPPGFPTSYYLSSRDNARYDRLRAIMLRRMRRYTTARNNSSRLYSHAFPRVA</sequence>
<accession>A0A8S5PKY1</accession>
<reference evidence="1" key="1">
    <citation type="journal article" date="2021" name="Proc. Natl. Acad. Sci. U.S.A.">
        <title>A Catalog of Tens of Thousands of Viruses from Human Metagenomes Reveals Hidden Associations with Chronic Diseases.</title>
        <authorList>
            <person name="Tisza M.J."/>
            <person name="Buck C.B."/>
        </authorList>
    </citation>
    <scope>NUCLEOTIDE SEQUENCE</scope>
    <source>
        <strain evidence="1">CtnCN2</strain>
    </source>
</reference>
<proteinExistence type="predicted"/>
<organism evidence="1">
    <name type="scientific">Podoviridae sp. ctnCN2</name>
    <dbReference type="NCBI Taxonomy" id="2825274"/>
    <lineage>
        <taxon>Viruses</taxon>
        <taxon>Duplodnaviria</taxon>
        <taxon>Heunggongvirae</taxon>
        <taxon>Uroviricota</taxon>
        <taxon>Caudoviricetes</taxon>
    </lineage>
</organism>
<evidence type="ECO:0000313" key="1">
    <source>
        <dbReference type="EMBL" id="DAE07554.1"/>
    </source>
</evidence>
<protein>
    <submittedName>
        <fullName evidence="1">Uncharacterized protein</fullName>
    </submittedName>
</protein>
<dbReference type="EMBL" id="BK015452">
    <property type="protein sequence ID" value="DAE07554.1"/>
    <property type="molecule type" value="Genomic_DNA"/>
</dbReference>
<name>A0A8S5PKY1_9CAUD</name>